<feature type="transmembrane region" description="Helical" evidence="1">
    <location>
        <begin position="21"/>
        <end position="42"/>
    </location>
</feature>
<keyword evidence="1" id="KW-0472">Membrane</keyword>
<evidence type="ECO:0000313" key="2">
    <source>
        <dbReference type="EMBL" id="ASB88822.1"/>
    </source>
</evidence>
<keyword evidence="1" id="KW-1133">Transmembrane helix</keyword>
<dbReference type="RefSeq" id="WP_006636291.1">
    <property type="nucleotide sequence ID" value="NZ_BORD01000005.1"/>
</dbReference>
<sequence length="44" mass="4996">MIRKAIEAIDGDGFDLALAKILRVMSGLIFFGCFPYFLYVVFFS</sequence>
<proteinExistence type="predicted"/>
<organism evidence="2 3">
    <name type="scientific">Bacillus sonorensis</name>
    <dbReference type="NCBI Taxonomy" id="119858"/>
    <lineage>
        <taxon>Bacteria</taxon>
        <taxon>Bacillati</taxon>
        <taxon>Bacillota</taxon>
        <taxon>Bacilli</taxon>
        <taxon>Bacillales</taxon>
        <taxon>Bacillaceae</taxon>
        <taxon>Bacillus</taxon>
    </lineage>
</organism>
<keyword evidence="1" id="KW-0812">Transmembrane</keyword>
<dbReference type="EMBL" id="CP021920">
    <property type="protein sequence ID" value="ASB88822.1"/>
    <property type="molecule type" value="Genomic_DNA"/>
</dbReference>
<reference evidence="2 3" key="1">
    <citation type="submission" date="2017-06" db="EMBL/GenBank/DDBJ databases">
        <title>Genome sequence of Bacillus sonorensis strain SRCM101395.</title>
        <authorList>
            <person name="Cho S.H."/>
        </authorList>
    </citation>
    <scope>NUCLEOTIDE SEQUENCE [LARGE SCALE GENOMIC DNA]</scope>
    <source>
        <strain evidence="2 3">SRCM101395</strain>
    </source>
</reference>
<gene>
    <name evidence="2" type="ORF">S101395_02314</name>
</gene>
<keyword evidence="3" id="KW-1185">Reference proteome</keyword>
<dbReference type="Proteomes" id="UP000196877">
    <property type="component" value="Chromosome"/>
</dbReference>
<accession>A0ABN5AJG9</accession>
<dbReference type="GeneID" id="92853734"/>
<evidence type="ECO:0000256" key="1">
    <source>
        <dbReference type="SAM" id="Phobius"/>
    </source>
</evidence>
<name>A0ABN5AJG9_9BACI</name>
<evidence type="ECO:0000313" key="3">
    <source>
        <dbReference type="Proteomes" id="UP000196877"/>
    </source>
</evidence>
<protein>
    <submittedName>
        <fullName evidence="2">Uncharacterized protein</fullName>
    </submittedName>
</protein>